<protein>
    <submittedName>
        <fullName evidence="8">RDD domain containing protein</fullName>
    </submittedName>
</protein>
<accession>A0A0E3S444</accession>
<evidence type="ECO:0000313" key="8">
    <source>
        <dbReference type="EMBL" id="AKB75001.1"/>
    </source>
</evidence>
<dbReference type="Pfam" id="PF06271">
    <property type="entry name" value="RDD"/>
    <property type="match status" value="1"/>
</dbReference>
<feature type="domain" description="RDD" evidence="7">
    <location>
        <begin position="34"/>
        <end position="177"/>
    </location>
</feature>
<dbReference type="PANTHER" id="PTHR36115">
    <property type="entry name" value="PROLINE-RICH ANTIGEN HOMOLOG-RELATED"/>
    <property type="match status" value="1"/>
</dbReference>
<dbReference type="OrthoDB" id="137883at2157"/>
<keyword evidence="4 6" id="KW-1133">Transmembrane helix</keyword>
<evidence type="ECO:0000256" key="1">
    <source>
        <dbReference type="ARBA" id="ARBA00004651"/>
    </source>
</evidence>
<dbReference type="RefSeq" id="WP_198143790.1">
    <property type="nucleotide sequence ID" value="NZ_CP009515.1"/>
</dbReference>
<reference evidence="8 9" key="1">
    <citation type="submission" date="2014-07" db="EMBL/GenBank/DDBJ databases">
        <title>Methanogenic archaea and the global carbon cycle.</title>
        <authorList>
            <person name="Henriksen J.R."/>
            <person name="Luke J."/>
            <person name="Reinhart S."/>
            <person name="Benedict M.N."/>
            <person name="Youngblut N.D."/>
            <person name="Metcalf M.E."/>
            <person name="Whitaker R.J."/>
            <person name="Metcalf W.W."/>
        </authorList>
    </citation>
    <scope>NUCLEOTIDE SEQUENCE [LARGE SCALE GENOMIC DNA]</scope>
    <source>
        <strain evidence="8 9">Z-7289</strain>
    </source>
</reference>
<dbReference type="EMBL" id="CP009515">
    <property type="protein sequence ID" value="AKB75001.1"/>
    <property type="molecule type" value="Genomic_DNA"/>
</dbReference>
<comment type="subcellular location">
    <subcellularLocation>
        <location evidence="1">Cell membrane</location>
        <topology evidence="1">Multi-pass membrane protein</topology>
    </subcellularLocation>
</comment>
<evidence type="ECO:0000256" key="3">
    <source>
        <dbReference type="ARBA" id="ARBA00022692"/>
    </source>
</evidence>
<organism evidence="8 9">
    <name type="scientific">Methanosarcina lacustris Z-7289</name>
    <dbReference type="NCBI Taxonomy" id="1434111"/>
    <lineage>
        <taxon>Archaea</taxon>
        <taxon>Methanobacteriati</taxon>
        <taxon>Methanobacteriota</taxon>
        <taxon>Stenosarchaea group</taxon>
        <taxon>Methanomicrobia</taxon>
        <taxon>Methanosarcinales</taxon>
        <taxon>Methanosarcinaceae</taxon>
        <taxon>Methanosarcina</taxon>
    </lineage>
</organism>
<dbReference type="GeneID" id="24806510"/>
<keyword evidence="9" id="KW-1185">Reference proteome</keyword>
<keyword evidence="3 6" id="KW-0812">Transmembrane</keyword>
<dbReference type="InterPro" id="IPR010432">
    <property type="entry name" value="RDD"/>
</dbReference>
<dbReference type="HOGENOM" id="CLU_1431656_0_0_2"/>
<name>A0A0E3S444_9EURY</name>
<keyword evidence="5 6" id="KW-0472">Membrane</keyword>
<evidence type="ECO:0000256" key="4">
    <source>
        <dbReference type="ARBA" id="ARBA00022989"/>
    </source>
</evidence>
<feature type="transmembrane region" description="Helical" evidence="6">
    <location>
        <begin position="148"/>
        <end position="165"/>
    </location>
</feature>
<dbReference type="KEGG" id="mls:MSLAZ_1740"/>
<evidence type="ECO:0000313" key="9">
    <source>
        <dbReference type="Proteomes" id="UP000033072"/>
    </source>
</evidence>
<evidence type="ECO:0000256" key="5">
    <source>
        <dbReference type="ARBA" id="ARBA00023136"/>
    </source>
</evidence>
<proteinExistence type="predicted"/>
<dbReference type="InterPro" id="IPR051791">
    <property type="entry name" value="Pra-immunoreactive"/>
</dbReference>
<gene>
    <name evidence="8" type="ORF">MSLAZ_1740</name>
</gene>
<evidence type="ECO:0000256" key="2">
    <source>
        <dbReference type="ARBA" id="ARBA00022475"/>
    </source>
</evidence>
<evidence type="ECO:0000259" key="7">
    <source>
        <dbReference type="Pfam" id="PF06271"/>
    </source>
</evidence>
<feature type="transmembrane region" description="Helical" evidence="6">
    <location>
        <begin position="38"/>
        <end position="63"/>
    </location>
</feature>
<evidence type="ECO:0000256" key="6">
    <source>
        <dbReference type="SAM" id="Phobius"/>
    </source>
</evidence>
<sequence length="189" mass="21290">MVNTGKINFLGERGKCFESINESKTVEKVDLIVVWKRCVAYMFDIFIVNLFAFLVLIASTLIIGPSLEIYGIAFANLALFAYFVYFESSAGQATPGKKWMDLKVMDFEGRRISFVRAFFRYFARGMPAFVLVVVDVTANGVGIVNEHLLWYFFMPFVTYIPILFMDEGKGVHDVLAGTVVREGSAGNKE</sequence>
<feature type="transmembrane region" description="Helical" evidence="6">
    <location>
        <begin position="69"/>
        <end position="86"/>
    </location>
</feature>
<keyword evidence="2" id="KW-1003">Cell membrane</keyword>
<dbReference type="Proteomes" id="UP000033072">
    <property type="component" value="Chromosome"/>
</dbReference>
<dbReference type="AlphaFoldDB" id="A0A0E3S444"/>
<dbReference type="GO" id="GO:0005886">
    <property type="term" value="C:plasma membrane"/>
    <property type="evidence" value="ECO:0007669"/>
    <property type="project" value="UniProtKB-SubCell"/>
</dbReference>
<dbReference type="PATRIC" id="fig|1434111.4.peg.2276"/>
<feature type="transmembrane region" description="Helical" evidence="6">
    <location>
        <begin position="121"/>
        <end position="142"/>
    </location>
</feature>
<dbReference type="STRING" id="1434111.MSLAZ_1740"/>